<proteinExistence type="predicted"/>
<sequence length="66" mass="7358">CAPRQPQLRVAQQPETKSAKQDNTARRASLICASRRLQKKIKIHRAALRVAPALAARRAETRKNSA</sequence>
<evidence type="ECO:0000313" key="3">
    <source>
        <dbReference type="Proteomes" id="UP000265520"/>
    </source>
</evidence>
<accession>A0A392VX08</accession>
<evidence type="ECO:0000256" key="1">
    <source>
        <dbReference type="SAM" id="MobiDB-lite"/>
    </source>
</evidence>
<dbReference type="EMBL" id="LXQA011288061">
    <property type="protein sequence ID" value="MCI92002.1"/>
    <property type="molecule type" value="Genomic_DNA"/>
</dbReference>
<protein>
    <submittedName>
        <fullName evidence="2">Uncharacterized protein</fullName>
    </submittedName>
</protein>
<dbReference type="Proteomes" id="UP000265520">
    <property type="component" value="Unassembled WGS sequence"/>
</dbReference>
<reference evidence="2 3" key="1">
    <citation type="journal article" date="2018" name="Front. Plant Sci.">
        <title>Red Clover (Trifolium pratense) and Zigzag Clover (T. medium) - A Picture of Genomic Similarities and Differences.</title>
        <authorList>
            <person name="Dluhosova J."/>
            <person name="Istvanek J."/>
            <person name="Nedelnik J."/>
            <person name="Repkova J."/>
        </authorList>
    </citation>
    <scope>NUCLEOTIDE SEQUENCE [LARGE SCALE GENOMIC DNA]</scope>
    <source>
        <strain evidence="3">cv. 10/8</strain>
        <tissue evidence="2">Leaf</tissue>
    </source>
</reference>
<name>A0A392VX08_9FABA</name>
<dbReference type="AlphaFoldDB" id="A0A392VX08"/>
<feature type="region of interest" description="Disordered" evidence="1">
    <location>
        <begin position="1"/>
        <end position="25"/>
    </location>
</feature>
<keyword evidence="3" id="KW-1185">Reference proteome</keyword>
<comment type="caution">
    <text evidence="2">The sequence shown here is derived from an EMBL/GenBank/DDBJ whole genome shotgun (WGS) entry which is preliminary data.</text>
</comment>
<feature type="non-terminal residue" evidence="2">
    <location>
        <position position="1"/>
    </location>
</feature>
<organism evidence="2 3">
    <name type="scientific">Trifolium medium</name>
    <dbReference type="NCBI Taxonomy" id="97028"/>
    <lineage>
        <taxon>Eukaryota</taxon>
        <taxon>Viridiplantae</taxon>
        <taxon>Streptophyta</taxon>
        <taxon>Embryophyta</taxon>
        <taxon>Tracheophyta</taxon>
        <taxon>Spermatophyta</taxon>
        <taxon>Magnoliopsida</taxon>
        <taxon>eudicotyledons</taxon>
        <taxon>Gunneridae</taxon>
        <taxon>Pentapetalae</taxon>
        <taxon>rosids</taxon>
        <taxon>fabids</taxon>
        <taxon>Fabales</taxon>
        <taxon>Fabaceae</taxon>
        <taxon>Papilionoideae</taxon>
        <taxon>50 kb inversion clade</taxon>
        <taxon>NPAAA clade</taxon>
        <taxon>Hologalegina</taxon>
        <taxon>IRL clade</taxon>
        <taxon>Trifolieae</taxon>
        <taxon>Trifolium</taxon>
    </lineage>
</organism>
<evidence type="ECO:0000313" key="2">
    <source>
        <dbReference type="EMBL" id="MCI92002.1"/>
    </source>
</evidence>